<dbReference type="HOGENOM" id="CLU_138689_0_0_1"/>
<proteinExistence type="predicted"/>
<evidence type="ECO:0000313" key="1">
    <source>
        <dbReference type="EMBL" id="KIJ58462.1"/>
    </source>
</evidence>
<organism evidence="1 2">
    <name type="scientific">Hydnomerulius pinastri MD-312</name>
    <dbReference type="NCBI Taxonomy" id="994086"/>
    <lineage>
        <taxon>Eukaryota</taxon>
        <taxon>Fungi</taxon>
        <taxon>Dikarya</taxon>
        <taxon>Basidiomycota</taxon>
        <taxon>Agaricomycotina</taxon>
        <taxon>Agaricomycetes</taxon>
        <taxon>Agaricomycetidae</taxon>
        <taxon>Boletales</taxon>
        <taxon>Boletales incertae sedis</taxon>
        <taxon>Leucogyrophana</taxon>
    </lineage>
</organism>
<accession>A0A0C9W7J8</accession>
<feature type="non-terminal residue" evidence="1">
    <location>
        <position position="146"/>
    </location>
</feature>
<feature type="non-terminal residue" evidence="1">
    <location>
        <position position="1"/>
    </location>
</feature>
<dbReference type="Proteomes" id="UP000053820">
    <property type="component" value="Unassembled WGS sequence"/>
</dbReference>
<gene>
    <name evidence="1" type="ORF">HYDPIDRAFT_64631</name>
</gene>
<sequence length="146" mass="15428">TVFGFFGVAAGRRVTSQKPGASTKTYHCFYSTALHCTSGVSFPAELRVYSPFNDSVLPDNTVAPVIAKAHFPGGIPKENVLLKASHVIPLPGDPSSDTYENSLPDSPYPFVAGLGSVPSRTETLADGVSKGFTVVSSDFVRDSMKS</sequence>
<evidence type="ECO:0000313" key="2">
    <source>
        <dbReference type="Proteomes" id="UP000053820"/>
    </source>
</evidence>
<protein>
    <submittedName>
        <fullName evidence="1">Uncharacterized protein</fullName>
    </submittedName>
</protein>
<name>A0A0C9W7J8_9AGAM</name>
<dbReference type="AlphaFoldDB" id="A0A0C9W7J8"/>
<dbReference type="EMBL" id="KN839938">
    <property type="protein sequence ID" value="KIJ58462.1"/>
    <property type="molecule type" value="Genomic_DNA"/>
</dbReference>
<reference evidence="1 2" key="1">
    <citation type="submission" date="2014-04" db="EMBL/GenBank/DDBJ databases">
        <title>Evolutionary Origins and Diversification of the Mycorrhizal Mutualists.</title>
        <authorList>
            <consortium name="DOE Joint Genome Institute"/>
            <consortium name="Mycorrhizal Genomics Consortium"/>
            <person name="Kohler A."/>
            <person name="Kuo A."/>
            <person name="Nagy L.G."/>
            <person name="Floudas D."/>
            <person name="Copeland A."/>
            <person name="Barry K.W."/>
            <person name="Cichocki N."/>
            <person name="Veneault-Fourrey C."/>
            <person name="LaButti K."/>
            <person name="Lindquist E.A."/>
            <person name="Lipzen A."/>
            <person name="Lundell T."/>
            <person name="Morin E."/>
            <person name="Murat C."/>
            <person name="Riley R."/>
            <person name="Ohm R."/>
            <person name="Sun H."/>
            <person name="Tunlid A."/>
            <person name="Henrissat B."/>
            <person name="Grigoriev I.V."/>
            <person name="Hibbett D.S."/>
            <person name="Martin F."/>
        </authorList>
    </citation>
    <scope>NUCLEOTIDE SEQUENCE [LARGE SCALE GENOMIC DNA]</scope>
    <source>
        <strain evidence="1 2">MD-312</strain>
    </source>
</reference>
<dbReference type="OrthoDB" id="3258371at2759"/>
<keyword evidence="2" id="KW-1185">Reference proteome</keyword>